<proteinExistence type="predicted"/>
<protein>
    <recommendedName>
        <fullName evidence="3">N-acetyltransferase domain-containing protein</fullName>
    </recommendedName>
</protein>
<reference evidence="1" key="2">
    <citation type="submission" date="2021-04" db="EMBL/GenBank/DDBJ databases">
        <authorList>
            <person name="Gilroy R."/>
        </authorList>
    </citation>
    <scope>NUCLEOTIDE SEQUENCE</scope>
    <source>
        <strain evidence="1">ChiHjej8B7-3636</strain>
    </source>
</reference>
<dbReference type="SUPFAM" id="SSF55729">
    <property type="entry name" value="Acyl-CoA N-acyltransferases (Nat)"/>
    <property type="match status" value="1"/>
</dbReference>
<dbReference type="Gene3D" id="3.40.630.30">
    <property type="match status" value="1"/>
</dbReference>
<evidence type="ECO:0008006" key="3">
    <source>
        <dbReference type="Google" id="ProtNLM"/>
    </source>
</evidence>
<dbReference type="AlphaFoldDB" id="A0A9D2H5C0"/>
<dbReference type="InterPro" id="IPR016181">
    <property type="entry name" value="Acyl_CoA_acyltransferase"/>
</dbReference>
<comment type="caution">
    <text evidence="1">The sequence shown here is derived from an EMBL/GenBank/DDBJ whole genome shotgun (WGS) entry which is preliminary data.</text>
</comment>
<dbReference type="Proteomes" id="UP000824220">
    <property type="component" value="Unassembled WGS sequence"/>
</dbReference>
<sequence length="177" mass="20201">MRAMLDEAMRTARDDYEAVWWSGRTPDEHVEAYAYAISRMSTDTPHGDIDVEEETWDAARVRAREDRVAQIDQLWAVTAVRHRSSGRIVAFNELVISSDRTRMTENYGTLVLAEHRGRRLGTIVKCLGLLRWRELVPASPGVVTFNAEANRYMLDVNEAVGFVPTHWEGAWNTRLAP</sequence>
<organism evidence="1 2">
    <name type="scientific">Candidatus Microbacterium stercoravium</name>
    <dbReference type="NCBI Taxonomy" id="2838697"/>
    <lineage>
        <taxon>Bacteria</taxon>
        <taxon>Bacillati</taxon>
        <taxon>Actinomycetota</taxon>
        <taxon>Actinomycetes</taxon>
        <taxon>Micrococcales</taxon>
        <taxon>Microbacteriaceae</taxon>
        <taxon>Microbacterium</taxon>
    </lineage>
</organism>
<dbReference type="EMBL" id="DXAM01000066">
    <property type="protein sequence ID" value="HJA04164.1"/>
    <property type="molecule type" value="Genomic_DNA"/>
</dbReference>
<accession>A0A9D2H5C0</accession>
<reference evidence="1" key="1">
    <citation type="journal article" date="2021" name="PeerJ">
        <title>Extensive microbial diversity within the chicken gut microbiome revealed by metagenomics and culture.</title>
        <authorList>
            <person name="Gilroy R."/>
            <person name="Ravi A."/>
            <person name="Getino M."/>
            <person name="Pursley I."/>
            <person name="Horton D.L."/>
            <person name="Alikhan N.F."/>
            <person name="Baker D."/>
            <person name="Gharbi K."/>
            <person name="Hall N."/>
            <person name="Watson M."/>
            <person name="Adriaenssens E.M."/>
            <person name="Foster-Nyarko E."/>
            <person name="Jarju S."/>
            <person name="Secka A."/>
            <person name="Antonio M."/>
            <person name="Oren A."/>
            <person name="Chaudhuri R.R."/>
            <person name="La Ragione R."/>
            <person name="Hildebrand F."/>
            <person name="Pallen M.J."/>
        </authorList>
    </citation>
    <scope>NUCLEOTIDE SEQUENCE</scope>
    <source>
        <strain evidence="1">ChiHjej8B7-3636</strain>
    </source>
</reference>
<name>A0A9D2H5C0_9MICO</name>
<evidence type="ECO:0000313" key="1">
    <source>
        <dbReference type="EMBL" id="HJA04164.1"/>
    </source>
</evidence>
<gene>
    <name evidence="1" type="ORF">H9800_04830</name>
</gene>
<evidence type="ECO:0000313" key="2">
    <source>
        <dbReference type="Proteomes" id="UP000824220"/>
    </source>
</evidence>